<keyword evidence="5" id="KW-0808">Transferase</keyword>
<name>A0AAV8UKF6_9RHOD</name>
<evidence type="ECO:0000256" key="9">
    <source>
        <dbReference type="ARBA" id="ARBA00050981"/>
    </source>
</evidence>
<dbReference type="AlphaFoldDB" id="A0AAV8UKF6"/>
<evidence type="ECO:0000259" key="15">
    <source>
        <dbReference type="Pfam" id="PF00291"/>
    </source>
</evidence>
<evidence type="ECO:0000256" key="14">
    <source>
        <dbReference type="ARBA" id="ARBA00081847"/>
    </source>
</evidence>
<reference evidence="16 17" key="1">
    <citation type="journal article" date="2023" name="Nat. Commun.">
        <title>Origin of minicircular mitochondrial genomes in red algae.</title>
        <authorList>
            <person name="Lee Y."/>
            <person name="Cho C.H."/>
            <person name="Lee Y.M."/>
            <person name="Park S.I."/>
            <person name="Yang J.H."/>
            <person name="West J.A."/>
            <person name="Bhattacharya D."/>
            <person name="Yoon H.S."/>
        </authorList>
    </citation>
    <scope>NUCLEOTIDE SEQUENCE [LARGE SCALE GENOMIC DNA]</scope>
    <source>
        <strain evidence="16 17">CCMP1338</strain>
        <tissue evidence="16">Whole cell</tissue>
    </source>
</reference>
<evidence type="ECO:0000256" key="10">
    <source>
        <dbReference type="ARBA" id="ARBA00058228"/>
    </source>
</evidence>
<evidence type="ECO:0000256" key="2">
    <source>
        <dbReference type="ARBA" id="ARBA00004173"/>
    </source>
</evidence>
<dbReference type="InterPro" id="IPR001926">
    <property type="entry name" value="TrpB-like_PALP"/>
</dbReference>
<evidence type="ECO:0000313" key="17">
    <source>
        <dbReference type="Proteomes" id="UP001157974"/>
    </source>
</evidence>
<dbReference type="EMBL" id="JAMWBK010000009">
    <property type="protein sequence ID" value="KAJ8902484.1"/>
    <property type="molecule type" value="Genomic_DNA"/>
</dbReference>
<evidence type="ECO:0000256" key="12">
    <source>
        <dbReference type="ARBA" id="ARBA00078262"/>
    </source>
</evidence>
<evidence type="ECO:0000256" key="7">
    <source>
        <dbReference type="ARBA" id="ARBA00022946"/>
    </source>
</evidence>
<dbReference type="InterPro" id="IPR036052">
    <property type="entry name" value="TrpB-like_PALP_sf"/>
</dbReference>
<protein>
    <recommendedName>
        <fullName evidence="11">Cysteine synthase 1</fullName>
    </recommendedName>
    <alternativeName>
        <fullName evidence="12">O-acetylserine (thiol)-lyase 1</fullName>
    </alternativeName>
    <alternativeName>
        <fullName evidence="13">O-acetylserine sulfhydrylase 1</fullName>
    </alternativeName>
    <alternativeName>
        <fullName evidence="14">O-succinylserine sulfhydrylase</fullName>
    </alternativeName>
</protein>
<gene>
    <name evidence="16" type="ORF">NDN08_006888</name>
</gene>
<keyword evidence="6" id="KW-0663">Pyridoxal phosphate</keyword>
<dbReference type="NCBIfam" id="NF007989">
    <property type="entry name" value="PRK10717.1"/>
    <property type="match status" value="1"/>
</dbReference>
<dbReference type="SUPFAM" id="SSF53686">
    <property type="entry name" value="Tryptophan synthase beta subunit-like PLP-dependent enzymes"/>
    <property type="match status" value="1"/>
</dbReference>
<dbReference type="Gene3D" id="3.40.50.1100">
    <property type="match status" value="2"/>
</dbReference>
<evidence type="ECO:0000313" key="16">
    <source>
        <dbReference type="EMBL" id="KAJ8902484.1"/>
    </source>
</evidence>
<organism evidence="16 17">
    <name type="scientific">Rhodosorus marinus</name>
    <dbReference type="NCBI Taxonomy" id="101924"/>
    <lineage>
        <taxon>Eukaryota</taxon>
        <taxon>Rhodophyta</taxon>
        <taxon>Stylonematophyceae</taxon>
        <taxon>Stylonematales</taxon>
        <taxon>Stylonemataceae</taxon>
        <taxon>Rhodosorus</taxon>
    </lineage>
</organism>
<evidence type="ECO:0000256" key="4">
    <source>
        <dbReference type="ARBA" id="ARBA00022605"/>
    </source>
</evidence>
<comment type="function">
    <text evidence="10">Catalyzes the conversion of O-succinyl-L-serine into cysteine, the last step in the cysteine biosynthesis pathway. Can also use O-acetyl-L-serine.</text>
</comment>
<evidence type="ECO:0000256" key="3">
    <source>
        <dbReference type="ARBA" id="ARBA00004962"/>
    </source>
</evidence>
<feature type="domain" description="Tryptophan synthase beta chain-like PALP" evidence="15">
    <location>
        <begin position="19"/>
        <end position="312"/>
    </location>
</feature>
<evidence type="ECO:0000256" key="8">
    <source>
        <dbReference type="ARBA" id="ARBA00023128"/>
    </source>
</evidence>
<comment type="caution">
    <text evidence="16">The sequence shown here is derived from an EMBL/GenBank/DDBJ whole genome shotgun (WGS) entry which is preliminary data.</text>
</comment>
<dbReference type="GO" id="GO:0006535">
    <property type="term" value="P:cysteine biosynthetic process from serine"/>
    <property type="evidence" value="ECO:0007669"/>
    <property type="project" value="InterPro"/>
</dbReference>
<comment type="catalytic activity">
    <reaction evidence="9">
        <text>O-succinyl-L-serine + hydrogen sulfide = L-cysteine + succinate</text>
        <dbReference type="Rhea" id="RHEA:53816"/>
        <dbReference type="ChEBI" id="CHEBI:29919"/>
        <dbReference type="ChEBI" id="CHEBI:30031"/>
        <dbReference type="ChEBI" id="CHEBI:35235"/>
        <dbReference type="ChEBI" id="CHEBI:136856"/>
    </reaction>
</comment>
<evidence type="ECO:0000256" key="6">
    <source>
        <dbReference type="ARBA" id="ARBA00022898"/>
    </source>
</evidence>
<dbReference type="PANTHER" id="PTHR10314">
    <property type="entry name" value="CYSTATHIONINE BETA-SYNTHASE"/>
    <property type="match status" value="1"/>
</dbReference>
<sequence length="368" mass="39154">MEIPARKVISNNVYSGFEDAVGNTPLIRLRKASEQTGCEIYGKCEFMNPGGSVKDRAALYLIKDAEERRILTPGEPGVIVEGTAGNTGIGLALVAAARGYSTVIVIPKTQSEEKKEMLRIAGAKLVEVPAAPYRNPNNYVKVSGRIAENLGAFWAQQFDNTANRRAHIETTGPEIWAQTNGEVDAFSCAVGTGGTLAGVGMFLKSKNHNVKVGLTDPCGAALYRYYTTGELKSEGNSITEGIGQGRVTGNLEGFTPDLSFEIPDDEAIAVLNDILKYEGLALGSSSGTNVAGAIRVAKALGPGHTVVTVLCDLGQRYGGKIYNKQFLESKELPVPDFLRNPGLPDNVQSALDKSIMSQGEVDQALGKT</sequence>
<evidence type="ECO:0000256" key="1">
    <source>
        <dbReference type="ARBA" id="ARBA00001933"/>
    </source>
</evidence>
<comment type="pathway">
    <text evidence="3">Amino-acid biosynthesis; L-cysteine biosynthesis; L-cysteine from L-serine: step 2/2.</text>
</comment>
<dbReference type="GO" id="GO:0005739">
    <property type="term" value="C:mitochondrion"/>
    <property type="evidence" value="ECO:0007669"/>
    <property type="project" value="UniProtKB-SubCell"/>
</dbReference>
<dbReference type="Pfam" id="PF00291">
    <property type="entry name" value="PALP"/>
    <property type="match status" value="1"/>
</dbReference>
<evidence type="ECO:0000256" key="13">
    <source>
        <dbReference type="ARBA" id="ARBA00079147"/>
    </source>
</evidence>
<comment type="subcellular location">
    <subcellularLocation>
        <location evidence="2">Mitochondrion</location>
    </subcellularLocation>
</comment>
<dbReference type="InterPro" id="IPR050214">
    <property type="entry name" value="Cys_Synth/Cystath_Beta-Synth"/>
</dbReference>
<dbReference type="Proteomes" id="UP001157974">
    <property type="component" value="Unassembled WGS sequence"/>
</dbReference>
<comment type="cofactor">
    <cofactor evidence="1">
        <name>pyridoxal 5'-phosphate</name>
        <dbReference type="ChEBI" id="CHEBI:597326"/>
    </cofactor>
</comment>
<keyword evidence="4" id="KW-0028">Amino-acid biosynthesis</keyword>
<dbReference type="InterPro" id="IPR001216">
    <property type="entry name" value="P-phosphate_BS"/>
</dbReference>
<dbReference type="FunFam" id="3.40.50.1100:FF:000011">
    <property type="entry name" value="Cysteine synthase (o-acetylserine)"/>
    <property type="match status" value="1"/>
</dbReference>
<keyword evidence="8" id="KW-0496">Mitochondrion</keyword>
<keyword evidence="17" id="KW-1185">Reference proteome</keyword>
<dbReference type="CDD" id="cd01561">
    <property type="entry name" value="CBS_like"/>
    <property type="match status" value="1"/>
</dbReference>
<keyword evidence="7" id="KW-0809">Transit peptide</keyword>
<evidence type="ECO:0000256" key="5">
    <source>
        <dbReference type="ARBA" id="ARBA00022679"/>
    </source>
</evidence>
<evidence type="ECO:0000256" key="11">
    <source>
        <dbReference type="ARBA" id="ARBA00072087"/>
    </source>
</evidence>
<proteinExistence type="predicted"/>
<dbReference type="GO" id="GO:0016740">
    <property type="term" value="F:transferase activity"/>
    <property type="evidence" value="ECO:0007669"/>
    <property type="project" value="UniProtKB-KW"/>
</dbReference>
<dbReference type="PROSITE" id="PS00901">
    <property type="entry name" value="CYS_SYNTHASE"/>
    <property type="match status" value="1"/>
</dbReference>
<accession>A0AAV8UKF6</accession>